<feature type="domain" description="PPM-type phosphatase" evidence="3">
    <location>
        <begin position="268"/>
        <end position="376"/>
    </location>
</feature>
<dbReference type="PANTHER" id="PTHR43156">
    <property type="entry name" value="STAGE II SPORULATION PROTEIN E-RELATED"/>
    <property type="match status" value="1"/>
</dbReference>
<dbReference type="InterPro" id="IPR001932">
    <property type="entry name" value="PPM-type_phosphatase-like_dom"/>
</dbReference>
<evidence type="ECO:0000256" key="1">
    <source>
        <dbReference type="ARBA" id="ARBA00022801"/>
    </source>
</evidence>
<feature type="transmembrane region" description="Helical" evidence="2">
    <location>
        <begin position="188"/>
        <end position="207"/>
    </location>
</feature>
<keyword evidence="2" id="KW-0472">Membrane</keyword>
<dbReference type="InterPro" id="IPR052016">
    <property type="entry name" value="Bact_Sigma-Reg"/>
</dbReference>
<gene>
    <name evidence="4" type="ORF">LEP1GSC150_2285</name>
</gene>
<dbReference type="EMBL" id="AFMD02000367">
    <property type="protein sequence ID" value="EMG20910.1"/>
    <property type="molecule type" value="Genomic_DNA"/>
</dbReference>
<protein>
    <submittedName>
        <fullName evidence="4">Stage II sporulation protein E domain protein</fullName>
    </submittedName>
</protein>
<evidence type="ECO:0000256" key="2">
    <source>
        <dbReference type="SAM" id="Phobius"/>
    </source>
</evidence>
<keyword evidence="1" id="KW-0378">Hydrolase</keyword>
<evidence type="ECO:0000259" key="3">
    <source>
        <dbReference type="Pfam" id="PF07228"/>
    </source>
</evidence>
<keyword evidence="2" id="KW-1133">Transmembrane helix</keyword>
<organism evidence="4 5">
    <name type="scientific">Leptospira interrogans serovar Copenhageni str. LT2050</name>
    <dbReference type="NCBI Taxonomy" id="1001598"/>
    <lineage>
        <taxon>Bacteria</taxon>
        <taxon>Pseudomonadati</taxon>
        <taxon>Spirochaetota</taxon>
        <taxon>Spirochaetia</taxon>
        <taxon>Leptospirales</taxon>
        <taxon>Leptospiraceae</taxon>
        <taxon>Leptospira</taxon>
    </lineage>
</organism>
<dbReference type="GO" id="GO:0016791">
    <property type="term" value="F:phosphatase activity"/>
    <property type="evidence" value="ECO:0007669"/>
    <property type="project" value="TreeGrafter"/>
</dbReference>
<dbReference type="Proteomes" id="UP000011778">
    <property type="component" value="Unassembled WGS sequence"/>
</dbReference>
<sequence length="415" mass="48306">MTWIKRFSRFKSDFLNPFTFFEREFNYSEAQSWKDQTRIDQSFIRLAFLLHFMMYSTLAIPEVRSSQRGGVYLGIIFLVNVMGLVLSFQERFLSWVIHISNVIIIFLLMNLFHESFYHFRDLESLQIYNNYFLLISFIVIFQMFRLKKGSCFLTGTVSICLHIFFVSIKRMELGLDDFPRILFVPDVVYVLCIVIGTSSVIIVKRLISISSELDLEYKFIQQDLIVAKQVQENLFPGKLSIKGIRYEVMRIAPNHIGGDFFDFVQLREGNTGIFLTDVAGHGIASALVASMVKIMVSTMPYILKVHPSRLMDYIDDSLHKQFQSYHASAIYMFLDFISREVTFSNAGHPYLIHGSFSKEFHEVETEGAILGFGIKSQLQNKSNFLSLRRIGFFIYGWFDRKQESRRKTSWNGRAA</sequence>
<feature type="transmembrane region" description="Helical" evidence="2">
    <location>
        <begin position="43"/>
        <end position="63"/>
    </location>
</feature>
<keyword evidence="2" id="KW-0812">Transmembrane</keyword>
<evidence type="ECO:0000313" key="4">
    <source>
        <dbReference type="EMBL" id="EMG20910.1"/>
    </source>
</evidence>
<feature type="transmembrane region" description="Helical" evidence="2">
    <location>
        <begin position="125"/>
        <end position="144"/>
    </location>
</feature>
<dbReference type="AlphaFoldDB" id="M3G6L6"/>
<dbReference type="PANTHER" id="PTHR43156:SF2">
    <property type="entry name" value="STAGE II SPORULATION PROTEIN E"/>
    <property type="match status" value="1"/>
</dbReference>
<dbReference type="InterPro" id="IPR036457">
    <property type="entry name" value="PPM-type-like_dom_sf"/>
</dbReference>
<evidence type="ECO:0000313" key="5">
    <source>
        <dbReference type="Proteomes" id="UP000011778"/>
    </source>
</evidence>
<feature type="transmembrane region" description="Helical" evidence="2">
    <location>
        <begin position="69"/>
        <end position="88"/>
    </location>
</feature>
<feature type="transmembrane region" description="Helical" evidence="2">
    <location>
        <begin position="95"/>
        <end position="113"/>
    </location>
</feature>
<comment type="caution">
    <text evidence="4">The sequence shown here is derived from an EMBL/GenBank/DDBJ whole genome shotgun (WGS) entry which is preliminary data.</text>
</comment>
<name>M3G6L6_LEPIT</name>
<reference evidence="4 5" key="1">
    <citation type="submission" date="2013-02" db="EMBL/GenBank/DDBJ databases">
        <authorList>
            <person name="Harkins D.M."/>
            <person name="Durkin A.S."/>
            <person name="Brinkac L.M."/>
            <person name="Haft D.H."/>
            <person name="Selengut J.D."/>
            <person name="Sanka R."/>
            <person name="DePew J."/>
            <person name="Purushe J."/>
            <person name="Tulsiani S.M."/>
            <person name="Graham G.C."/>
            <person name="Burns M.-A."/>
            <person name="Dohnt M.F."/>
            <person name="Smythe L.D."/>
            <person name="McKay D.B."/>
            <person name="Craig S.B."/>
            <person name="Vinetz J.M."/>
            <person name="Sutton G.G."/>
            <person name="Nierman W.C."/>
            <person name="Fouts D.E."/>
        </authorList>
    </citation>
    <scope>NUCLEOTIDE SEQUENCE [LARGE SCALE GENOMIC DNA]</scope>
    <source>
        <strain evidence="4 5">LT2050</strain>
    </source>
</reference>
<dbReference type="Gene3D" id="3.60.40.10">
    <property type="entry name" value="PPM-type phosphatase domain"/>
    <property type="match status" value="1"/>
</dbReference>
<accession>M3G6L6</accession>
<proteinExistence type="predicted"/>
<dbReference type="Pfam" id="PF07228">
    <property type="entry name" value="SpoIIE"/>
    <property type="match status" value="1"/>
</dbReference>
<feature type="transmembrane region" description="Helical" evidence="2">
    <location>
        <begin position="151"/>
        <end position="168"/>
    </location>
</feature>